<evidence type="ECO:0000256" key="1">
    <source>
        <dbReference type="ARBA" id="ARBA00010529"/>
    </source>
</evidence>
<name>A0A6G1ZEV8_9BACT</name>
<dbReference type="PANTHER" id="PTHR33175:SF3">
    <property type="entry name" value="DNA-BINDING PROTEIN HU-BETA"/>
    <property type="match status" value="1"/>
</dbReference>
<accession>A0A6G1ZEV8</accession>
<dbReference type="Pfam" id="PF00216">
    <property type="entry name" value="Bac_DNA_binding"/>
    <property type="match status" value="1"/>
</dbReference>
<keyword evidence="3 5" id="KW-0238">DNA-binding</keyword>
<dbReference type="PROSITE" id="PS00045">
    <property type="entry name" value="HISTONE_LIKE"/>
    <property type="match status" value="1"/>
</dbReference>
<organism evidence="5">
    <name type="scientific">Parabacteroides goldsteinii</name>
    <dbReference type="NCBI Taxonomy" id="328812"/>
    <lineage>
        <taxon>Bacteria</taxon>
        <taxon>Pseudomonadati</taxon>
        <taxon>Bacteroidota</taxon>
        <taxon>Bacteroidia</taxon>
        <taxon>Bacteroidales</taxon>
        <taxon>Tannerellaceae</taxon>
        <taxon>Parabacteroides</taxon>
    </lineage>
</organism>
<dbReference type="GO" id="GO:0005829">
    <property type="term" value="C:cytosol"/>
    <property type="evidence" value="ECO:0007669"/>
    <property type="project" value="TreeGrafter"/>
</dbReference>
<proteinExistence type="inferred from homology"/>
<dbReference type="Gene3D" id="4.10.520.10">
    <property type="entry name" value="IHF-like DNA-binding proteins"/>
    <property type="match status" value="1"/>
</dbReference>
<dbReference type="GO" id="GO:0030527">
    <property type="term" value="F:structural constituent of chromatin"/>
    <property type="evidence" value="ECO:0007669"/>
    <property type="project" value="InterPro"/>
</dbReference>
<dbReference type="GO" id="GO:0003677">
    <property type="term" value="F:DNA binding"/>
    <property type="evidence" value="ECO:0007669"/>
    <property type="project" value="UniProtKB-KW"/>
</dbReference>
<evidence type="ECO:0000256" key="2">
    <source>
        <dbReference type="ARBA" id="ARBA00023067"/>
    </source>
</evidence>
<dbReference type="InterPro" id="IPR000119">
    <property type="entry name" value="Hist_DNA-bd"/>
</dbReference>
<dbReference type="RefSeq" id="WP_010803685.1">
    <property type="nucleotide sequence ID" value="NZ_CAJSYT010000001.1"/>
</dbReference>
<evidence type="ECO:0000256" key="3">
    <source>
        <dbReference type="ARBA" id="ARBA00023125"/>
    </source>
</evidence>
<dbReference type="CDD" id="cd13832">
    <property type="entry name" value="IHF"/>
    <property type="match status" value="1"/>
</dbReference>
<dbReference type="SMART" id="SM00411">
    <property type="entry name" value="BHL"/>
    <property type="match status" value="1"/>
</dbReference>
<dbReference type="PRINTS" id="PR01727">
    <property type="entry name" value="DNABINDINGHU"/>
</dbReference>
<reference evidence="5" key="1">
    <citation type="journal article" date="2019" name="Nat. Med.">
        <title>A library of human gut bacterial isolates paired with longitudinal multiomics data enables mechanistic microbiome research.</title>
        <authorList>
            <person name="Poyet M."/>
            <person name="Groussin M."/>
            <person name="Gibbons S.M."/>
            <person name="Avila-Pacheco J."/>
            <person name="Jiang X."/>
            <person name="Kearney S.M."/>
            <person name="Perrotta A.R."/>
            <person name="Berdy B."/>
            <person name="Zhao S."/>
            <person name="Lieberman T.D."/>
            <person name="Swanson P.K."/>
            <person name="Smith M."/>
            <person name="Roesemann S."/>
            <person name="Alexander J.E."/>
            <person name="Rich S.A."/>
            <person name="Livny J."/>
            <person name="Vlamakis H."/>
            <person name="Clish C."/>
            <person name="Bullock K."/>
            <person name="Deik A."/>
            <person name="Scott J."/>
            <person name="Pierce K.A."/>
            <person name="Xavier R.J."/>
            <person name="Alm E.J."/>
        </authorList>
    </citation>
    <scope>NUCLEOTIDE SEQUENCE</scope>
    <source>
        <strain evidence="5">BIOML-A4</strain>
    </source>
</reference>
<dbReference type="EMBL" id="WKLP01000016">
    <property type="protein sequence ID" value="MRY12221.1"/>
    <property type="molecule type" value="Genomic_DNA"/>
</dbReference>
<comment type="caution">
    <text evidence="5">The sequence shown here is derived from an EMBL/GenBank/DDBJ whole genome shotgun (WGS) entry which is preliminary data.</text>
</comment>
<dbReference type="InterPro" id="IPR010992">
    <property type="entry name" value="IHF-like_DNA-bd_dom_sf"/>
</dbReference>
<dbReference type="GO" id="GO:0030261">
    <property type="term" value="P:chromosome condensation"/>
    <property type="evidence" value="ECO:0007669"/>
    <property type="project" value="UniProtKB-KW"/>
</dbReference>
<protein>
    <submittedName>
        <fullName evidence="5">HU family DNA-binding protein</fullName>
    </submittedName>
</protein>
<keyword evidence="2" id="KW-0226">DNA condensation</keyword>
<gene>
    <name evidence="5" type="ORF">GKE01_12170</name>
</gene>
<evidence type="ECO:0000256" key="4">
    <source>
        <dbReference type="RuleBase" id="RU003939"/>
    </source>
</evidence>
<dbReference type="PANTHER" id="PTHR33175">
    <property type="entry name" value="DNA-BINDING PROTEIN HU"/>
    <property type="match status" value="1"/>
</dbReference>
<sequence>MNKSDLMREIAKKMSISQKDSLRFINIFEDVMANELLKDGSIMLQGFGTFSSWKQSERLGRNPRTGISVVIKSRTSVKFRPGKDLLKFLNDRK</sequence>
<dbReference type="AlphaFoldDB" id="A0A6G1ZEV8"/>
<dbReference type="InterPro" id="IPR020816">
    <property type="entry name" value="Histone-like_DNA-bd_CS"/>
</dbReference>
<comment type="similarity">
    <text evidence="1 4">Belongs to the bacterial histone-like protein family.</text>
</comment>
<dbReference type="SUPFAM" id="SSF47729">
    <property type="entry name" value="IHF-like DNA-binding proteins"/>
    <property type="match status" value="1"/>
</dbReference>
<evidence type="ECO:0000313" key="5">
    <source>
        <dbReference type="EMBL" id="MRY12221.1"/>
    </source>
</evidence>